<evidence type="ECO:0000259" key="9">
    <source>
        <dbReference type="PROSITE" id="PS51032"/>
    </source>
</evidence>
<dbReference type="Pfam" id="PF00847">
    <property type="entry name" value="AP2"/>
    <property type="match status" value="1"/>
</dbReference>
<accession>A0A6L2N2I7</accession>
<dbReference type="CDD" id="cd00018">
    <property type="entry name" value="AP2"/>
    <property type="match status" value="1"/>
</dbReference>
<dbReference type="GO" id="GO:0003677">
    <property type="term" value="F:DNA binding"/>
    <property type="evidence" value="ECO:0007669"/>
    <property type="project" value="UniProtKB-KW"/>
</dbReference>
<comment type="similarity">
    <text evidence="8">Belongs to the AP2/ERF transcription factor family. ERF subfamily.</text>
</comment>
<evidence type="ECO:0000256" key="2">
    <source>
        <dbReference type="ARBA" id="ARBA00022821"/>
    </source>
</evidence>
<sequence length="182" mass="20502">MNGNVQRSTSGGGTSSVYRGVRKRKWGKWVSEIREPGKNSRIWLGSFETPEMAAAAYDAAAFYLRGDVAKLNFPDRVHSLPRPVNSNAEYIRMAAQEAAMQLRPCIQQYEHEQYEHEQSGSSSGHTVPVNIGLSPSQIQAINDEPLDSPTLWMNLNTYFSNNTSFDPMGDWEEIPDYSLWDP</sequence>
<keyword evidence="5" id="KW-0010">Activator</keyword>
<evidence type="ECO:0000256" key="7">
    <source>
        <dbReference type="ARBA" id="ARBA00023242"/>
    </source>
</evidence>
<feature type="domain" description="AP2/ERF" evidence="9">
    <location>
        <begin position="17"/>
        <end position="74"/>
    </location>
</feature>
<dbReference type="EMBL" id="BKCJ010008052">
    <property type="protein sequence ID" value="GEU80303.1"/>
    <property type="molecule type" value="Genomic_DNA"/>
</dbReference>
<keyword evidence="6" id="KW-0804">Transcription</keyword>
<evidence type="ECO:0000256" key="5">
    <source>
        <dbReference type="ARBA" id="ARBA00023159"/>
    </source>
</evidence>
<name>A0A6L2N2I7_TANCI</name>
<proteinExistence type="inferred from homology"/>
<dbReference type="GO" id="GO:0006952">
    <property type="term" value="P:defense response"/>
    <property type="evidence" value="ECO:0007669"/>
    <property type="project" value="UniProtKB-KW"/>
</dbReference>
<comment type="subcellular location">
    <subcellularLocation>
        <location evidence="1">Nucleus</location>
    </subcellularLocation>
</comment>
<dbReference type="FunFam" id="3.30.730.10:FF:000001">
    <property type="entry name" value="Ethylene-responsive transcription factor 2"/>
    <property type="match status" value="1"/>
</dbReference>
<dbReference type="Gene3D" id="3.30.730.10">
    <property type="entry name" value="AP2/ERF domain"/>
    <property type="match status" value="1"/>
</dbReference>
<comment type="caution">
    <text evidence="10">The sequence shown here is derived from an EMBL/GenBank/DDBJ whole genome shotgun (WGS) entry which is preliminary data.</text>
</comment>
<keyword evidence="2" id="KW-0611">Plant defense</keyword>
<evidence type="ECO:0000256" key="1">
    <source>
        <dbReference type="ARBA" id="ARBA00004123"/>
    </source>
</evidence>
<dbReference type="PANTHER" id="PTHR31985">
    <property type="entry name" value="ETHYLENE-RESPONSIVE TRANSCRIPTION FACTOR ERF042-RELATED"/>
    <property type="match status" value="1"/>
</dbReference>
<evidence type="ECO:0000313" key="10">
    <source>
        <dbReference type="EMBL" id="GEU80303.1"/>
    </source>
</evidence>
<reference evidence="10" key="1">
    <citation type="journal article" date="2019" name="Sci. Rep.">
        <title>Draft genome of Tanacetum cinerariifolium, the natural source of mosquito coil.</title>
        <authorList>
            <person name="Yamashiro T."/>
            <person name="Shiraishi A."/>
            <person name="Satake H."/>
            <person name="Nakayama K."/>
        </authorList>
    </citation>
    <scope>NUCLEOTIDE SEQUENCE</scope>
</reference>
<dbReference type="InterPro" id="IPR016177">
    <property type="entry name" value="DNA-bd_dom_sf"/>
</dbReference>
<evidence type="ECO:0000256" key="4">
    <source>
        <dbReference type="ARBA" id="ARBA00023125"/>
    </source>
</evidence>
<evidence type="ECO:0000256" key="6">
    <source>
        <dbReference type="ARBA" id="ARBA00023163"/>
    </source>
</evidence>
<dbReference type="InterPro" id="IPR036955">
    <property type="entry name" value="AP2/ERF_dom_sf"/>
</dbReference>
<dbReference type="GO" id="GO:0005634">
    <property type="term" value="C:nucleus"/>
    <property type="evidence" value="ECO:0007669"/>
    <property type="project" value="UniProtKB-SubCell"/>
</dbReference>
<evidence type="ECO:0000256" key="8">
    <source>
        <dbReference type="ARBA" id="ARBA00024343"/>
    </source>
</evidence>
<dbReference type="PROSITE" id="PS51032">
    <property type="entry name" value="AP2_ERF"/>
    <property type="match status" value="1"/>
</dbReference>
<dbReference type="InterPro" id="IPR051032">
    <property type="entry name" value="AP2/ERF_TF_ERF_subfamily"/>
</dbReference>
<dbReference type="PRINTS" id="PR00367">
    <property type="entry name" value="ETHRSPELEMNT"/>
</dbReference>
<evidence type="ECO:0000256" key="3">
    <source>
        <dbReference type="ARBA" id="ARBA00023015"/>
    </source>
</evidence>
<keyword evidence="4" id="KW-0238">DNA-binding</keyword>
<dbReference type="SMART" id="SM00380">
    <property type="entry name" value="AP2"/>
    <property type="match status" value="1"/>
</dbReference>
<gene>
    <name evidence="10" type="ORF">Tci_052281</name>
</gene>
<keyword evidence="3" id="KW-0805">Transcription regulation</keyword>
<dbReference type="InterPro" id="IPR001471">
    <property type="entry name" value="AP2/ERF_dom"/>
</dbReference>
<dbReference type="AlphaFoldDB" id="A0A6L2N2I7"/>
<dbReference type="SUPFAM" id="SSF54171">
    <property type="entry name" value="DNA-binding domain"/>
    <property type="match status" value="1"/>
</dbReference>
<protein>
    <submittedName>
        <fullName evidence="10">Ethylene-responsive transcription factor ERF021-like</fullName>
    </submittedName>
</protein>
<keyword evidence="7" id="KW-0539">Nucleus</keyword>
<dbReference type="GO" id="GO:0003700">
    <property type="term" value="F:DNA-binding transcription factor activity"/>
    <property type="evidence" value="ECO:0007669"/>
    <property type="project" value="InterPro"/>
</dbReference>
<dbReference type="PANTHER" id="PTHR31985:SF111">
    <property type="entry name" value="ETHYLENE-RESPONSIVE TRANSCRIPTION FACTOR ERF021"/>
    <property type="match status" value="1"/>
</dbReference>
<organism evidence="10">
    <name type="scientific">Tanacetum cinerariifolium</name>
    <name type="common">Dalmatian daisy</name>
    <name type="synonym">Chrysanthemum cinerariifolium</name>
    <dbReference type="NCBI Taxonomy" id="118510"/>
    <lineage>
        <taxon>Eukaryota</taxon>
        <taxon>Viridiplantae</taxon>
        <taxon>Streptophyta</taxon>
        <taxon>Embryophyta</taxon>
        <taxon>Tracheophyta</taxon>
        <taxon>Spermatophyta</taxon>
        <taxon>Magnoliopsida</taxon>
        <taxon>eudicotyledons</taxon>
        <taxon>Gunneridae</taxon>
        <taxon>Pentapetalae</taxon>
        <taxon>asterids</taxon>
        <taxon>campanulids</taxon>
        <taxon>Asterales</taxon>
        <taxon>Asteraceae</taxon>
        <taxon>Asteroideae</taxon>
        <taxon>Anthemideae</taxon>
        <taxon>Anthemidinae</taxon>
        <taxon>Tanacetum</taxon>
    </lineage>
</organism>